<name>A0A3D9FEB7_9SPHN</name>
<feature type="signal peptide" evidence="2">
    <location>
        <begin position="1"/>
        <end position="20"/>
    </location>
</feature>
<feature type="region of interest" description="Disordered" evidence="1">
    <location>
        <begin position="33"/>
        <end position="79"/>
    </location>
</feature>
<reference evidence="3 4" key="1">
    <citation type="submission" date="2018-07" db="EMBL/GenBank/DDBJ databases">
        <title>Genomic Encyclopedia of Type Strains, Phase IV (KMG-IV): sequencing the most valuable type-strain genomes for metagenomic binning, comparative biology and taxonomic classification.</title>
        <authorList>
            <person name="Goeker M."/>
        </authorList>
    </citation>
    <scope>NUCLEOTIDE SEQUENCE [LARGE SCALE GENOMIC DNA]</scope>
    <source>
        <strain evidence="3 4">DSM 26725</strain>
    </source>
</reference>
<protein>
    <submittedName>
        <fullName evidence="3">Uncharacterized protein</fullName>
    </submittedName>
</protein>
<accession>A0A3D9FEB7</accession>
<organism evidence="3 4">
    <name type="scientific">Parasphingopyxis lamellibrachiae</name>
    <dbReference type="NCBI Taxonomy" id="680125"/>
    <lineage>
        <taxon>Bacteria</taxon>
        <taxon>Pseudomonadati</taxon>
        <taxon>Pseudomonadota</taxon>
        <taxon>Alphaproteobacteria</taxon>
        <taxon>Sphingomonadales</taxon>
        <taxon>Sphingomonadaceae</taxon>
        <taxon>Parasphingopyxis</taxon>
    </lineage>
</organism>
<sequence length="607" mass="63909">MKFWKTKSLMALGVGVSVYALIVPAFGQDAPESLLPEGFGDPVAPTPAPPPPPPAPTPSAPAGPTPSAPVSPSPDREAVLQGEGDIDEFDIGSLEFEDIPPEYELPPQARRSLALVGPLTPGNGGYGEEAFAGADGRYISRLMRELDAPGPSRWMHISLRRALLSHVPTPNGVVAPDWIAERAWLLLRMGEVDGARMLVQRVDSDRHTPKLYAVAMQTSLAAVDPAGFCPLVTGARRSAESPAWIMADAICAGLGGESARATTQMAGIRDAGLTNGFDVRLGDRAVNAGGSSSAIPIDWAGVEQLNAWRFGIANATGAEIPDTVYATAGRQVAAWRARTPTIDLAARIAPARTATVMGVLSNQALVSMYSALLAQLDPTAIPGSTTDILRTAYVEPDEGERIAAMQTLWTEEDGVDGRYAGLILTARAAARIRPVGDHAGAAQDLIAAMMAIGLDLQAARWASVVDDDESGDAWALLAVGAPQPVVGISFARLEDYAGEAGAAGRHRARLLAAALAGLGLLNADEIGDADRAFGLNIDEEDIWSRQLERVARGQRVGLVALISAIGMQADSWSGIPPRHLYHIVRAYRLAGREPEARMIAAEAVTRA</sequence>
<dbReference type="RefSeq" id="WP_147297616.1">
    <property type="nucleotide sequence ID" value="NZ_QRDP01000004.1"/>
</dbReference>
<dbReference type="Proteomes" id="UP000256310">
    <property type="component" value="Unassembled WGS sequence"/>
</dbReference>
<dbReference type="AlphaFoldDB" id="A0A3D9FEB7"/>
<feature type="chain" id="PRO_5017586866" evidence="2">
    <location>
        <begin position="21"/>
        <end position="607"/>
    </location>
</feature>
<dbReference type="OrthoDB" id="7388088at2"/>
<keyword evidence="4" id="KW-1185">Reference proteome</keyword>
<evidence type="ECO:0000256" key="2">
    <source>
        <dbReference type="SAM" id="SignalP"/>
    </source>
</evidence>
<comment type="caution">
    <text evidence="3">The sequence shown here is derived from an EMBL/GenBank/DDBJ whole genome shotgun (WGS) entry which is preliminary data.</text>
</comment>
<dbReference type="EMBL" id="QRDP01000004">
    <property type="protein sequence ID" value="RED15927.1"/>
    <property type="molecule type" value="Genomic_DNA"/>
</dbReference>
<evidence type="ECO:0000313" key="3">
    <source>
        <dbReference type="EMBL" id="RED15927.1"/>
    </source>
</evidence>
<feature type="compositionally biased region" description="Pro residues" evidence="1">
    <location>
        <begin position="44"/>
        <end position="72"/>
    </location>
</feature>
<proteinExistence type="predicted"/>
<keyword evidence="2" id="KW-0732">Signal</keyword>
<evidence type="ECO:0000313" key="4">
    <source>
        <dbReference type="Proteomes" id="UP000256310"/>
    </source>
</evidence>
<evidence type="ECO:0000256" key="1">
    <source>
        <dbReference type="SAM" id="MobiDB-lite"/>
    </source>
</evidence>
<gene>
    <name evidence="3" type="ORF">DFR46_0936</name>
</gene>